<keyword evidence="6 7" id="KW-0472">Membrane</keyword>
<keyword evidence="4 7" id="KW-0812">Transmembrane</keyword>
<dbReference type="Pfam" id="PF00528">
    <property type="entry name" value="BPD_transp_1"/>
    <property type="match status" value="1"/>
</dbReference>
<dbReference type="SUPFAM" id="SSF161098">
    <property type="entry name" value="MetI-like"/>
    <property type="match status" value="1"/>
</dbReference>
<protein>
    <submittedName>
        <fullName evidence="9">Dipeptide/oligopeptide/nickel ABC transporter permease</fullName>
    </submittedName>
</protein>
<feature type="transmembrane region" description="Helical" evidence="7">
    <location>
        <begin position="187"/>
        <end position="206"/>
    </location>
</feature>
<accession>S0FVG6</accession>
<evidence type="ECO:0000256" key="5">
    <source>
        <dbReference type="ARBA" id="ARBA00022989"/>
    </source>
</evidence>
<feature type="transmembrane region" description="Helical" evidence="7">
    <location>
        <begin position="287"/>
        <end position="310"/>
    </location>
</feature>
<dbReference type="STRING" id="1195236.CTER_0771"/>
<dbReference type="InterPro" id="IPR035906">
    <property type="entry name" value="MetI-like_sf"/>
</dbReference>
<dbReference type="InterPro" id="IPR000515">
    <property type="entry name" value="MetI-like"/>
</dbReference>
<feature type="transmembrane region" description="Helical" evidence="7">
    <location>
        <begin position="249"/>
        <end position="267"/>
    </location>
</feature>
<comment type="caution">
    <text evidence="9">The sequence shown here is derived from an EMBL/GenBank/DDBJ whole genome shotgun (WGS) entry which is preliminary data.</text>
</comment>
<dbReference type="CDD" id="cd06261">
    <property type="entry name" value="TM_PBP2"/>
    <property type="match status" value="1"/>
</dbReference>
<evidence type="ECO:0000256" key="2">
    <source>
        <dbReference type="ARBA" id="ARBA00022448"/>
    </source>
</evidence>
<dbReference type="RefSeq" id="WP_004624019.1">
    <property type="nucleotide sequence ID" value="NZ_AORV01000021.1"/>
</dbReference>
<dbReference type="AlphaFoldDB" id="S0FVG6"/>
<keyword evidence="3" id="KW-1003">Cell membrane</keyword>
<proteinExistence type="inferred from homology"/>
<feature type="domain" description="ABC transmembrane type-1" evidence="8">
    <location>
        <begin position="95"/>
        <end position="306"/>
    </location>
</feature>
<keyword evidence="5 7" id="KW-1133">Transmembrane helix</keyword>
<dbReference type="PATRIC" id="fig|1195236.3.peg.1067"/>
<organism evidence="9 10">
    <name type="scientific">Ruminiclostridium cellobioparum subsp. termitidis CT1112</name>
    <dbReference type="NCBI Taxonomy" id="1195236"/>
    <lineage>
        <taxon>Bacteria</taxon>
        <taxon>Bacillati</taxon>
        <taxon>Bacillota</taxon>
        <taxon>Clostridia</taxon>
        <taxon>Eubacteriales</taxon>
        <taxon>Oscillospiraceae</taxon>
        <taxon>Ruminiclostridium</taxon>
    </lineage>
</organism>
<comment type="subcellular location">
    <subcellularLocation>
        <location evidence="1 7">Cell membrane</location>
        <topology evidence="1 7">Multi-pass membrane protein</topology>
    </subcellularLocation>
</comment>
<name>S0FVG6_RUMCE</name>
<dbReference type="eggNOG" id="COG0601">
    <property type="taxonomic scope" value="Bacteria"/>
</dbReference>
<evidence type="ECO:0000256" key="3">
    <source>
        <dbReference type="ARBA" id="ARBA00022475"/>
    </source>
</evidence>
<dbReference type="Proteomes" id="UP000014155">
    <property type="component" value="Unassembled WGS sequence"/>
</dbReference>
<dbReference type="EMBL" id="AORV01000021">
    <property type="protein sequence ID" value="EMS73164.1"/>
    <property type="molecule type" value="Genomic_DNA"/>
</dbReference>
<evidence type="ECO:0000256" key="6">
    <source>
        <dbReference type="ARBA" id="ARBA00023136"/>
    </source>
</evidence>
<evidence type="ECO:0000256" key="7">
    <source>
        <dbReference type="RuleBase" id="RU363032"/>
    </source>
</evidence>
<evidence type="ECO:0000313" key="10">
    <source>
        <dbReference type="Proteomes" id="UP000014155"/>
    </source>
</evidence>
<sequence length="320" mass="35643">MWKTILRRLLVLIPQVAVLSLLVFILASFMPGDALTGKIDPNVSPERLEELREKWGFYDPWYVKYGRWVTDALSGDLGESTSYKIPVTELIGNRAANTFWLSLLTLGITYIIGISFGVISGRFNGKPVDKAISFYTFLALAMPSIVLGVINIYFFSLKLNWFPMGGTVNVGMQPGTLSYFLSRIHHMLLPAITGGVLYPVGVIQILKSEIVDYKISDFVMTARSKGVPEKTIYTRHILRNAFLPTAANLGYDIAFLLGGSIFIERIFSYPGMGNLFLDSILRRDYAVVNALIILFAVLTVLGTLISDIIMSAVDPRIRIK</sequence>
<feature type="transmembrane region" description="Helical" evidence="7">
    <location>
        <begin position="99"/>
        <end position="120"/>
    </location>
</feature>
<dbReference type="Gene3D" id="1.10.3720.10">
    <property type="entry name" value="MetI-like"/>
    <property type="match status" value="1"/>
</dbReference>
<dbReference type="PROSITE" id="PS50928">
    <property type="entry name" value="ABC_TM1"/>
    <property type="match status" value="1"/>
</dbReference>
<dbReference type="GO" id="GO:0005886">
    <property type="term" value="C:plasma membrane"/>
    <property type="evidence" value="ECO:0007669"/>
    <property type="project" value="UniProtKB-SubCell"/>
</dbReference>
<gene>
    <name evidence="9" type="ORF">CTER_0771</name>
</gene>
<dbReference type="PANTHER" id="PTHR43163">
    <property type="entry name" value="DIPEPTIDE TRANSPORT SYSTEM PERMEASE PROTEIN DPPB-RELATED"/>
    <property type="match status" value="1"/>
</dbReference>
<reference evidence="9 10" key="1">
    <citation type="journal article" date="2013" name="Genome Announc.">
        <title>Draft Genome Sequence of the Cellulolytic, Mesophilic, Anaerobic Bacterium Clostridium termitidis Strain CT1112 (DSM 5398).</title>
        <authorList>
            <person name="Lal S."/>
            <person name="Ramachandran U."/>
            <person name="Zhang X."/>
            <person name="Munir R."/>
            <person name="Sparling R."/>
            <person name="Levin D.B."/>
        </authorList>
    </citation>
    <scope>NUCLEOTIDE SEQUENCE [LARGE SCALE GENOMIC DNA]</scope>
    <source>
        <strain evidence="9 10">CT1112</strain>
    </source>
</reference>
<evidence type="ECO:0000313" key="9">
    <source>
        <dbReference type="EMBL" id="EMS73164.1"/>
    </source>
</evidence>
<comment type="similarity">
    <text evidence="7">Belongs to the binding-protein-dependent transport system permease family.</text>
</comment>
<evidence type="ECO:0000259" key="8">
    <source>
        <dbReference type="PROSITE" id="PS50928"/>
    </source>
</evidence>
<dbReference type="PANTHER" id="PTHR43163:SF6">
    <property type="entry name" value="DIPEPTIDE TRANSPORT SYSTEM PERMEASE PROTEIN DPPB-RELATED"/>
    <property type="match status" value="1"/>
</dbReference>
<evidence type="ECO:0000256" key="1">
    <source>
        <dbReference type="ARBA" id="ARBA00004651"/>
    </source>
</evidence>
<dbReference type="GO" id="GO:0055085">
    <property type="term" value="P:transmembrane transport"/>
    <property type="evidence" value="ECO:0007669"/>
    <property type="project" value="InterPro"/>
</dbReference>
<evidence type="ECO:0000256" key="4">
    <source>
        <dbReference type="ARBA" id="ARBA00022692"/>
    </source>
</evidence>
<feature type="transmembrane region" description="Helical" evidence="7">
    <location>
        <begin position="132"/>
        <end position="155"/>
    </location>
</feature>
<keyword evidence="2 7" id="KW-0813">Transport</keyword>
<keyword evidence="10" id="KW-1185">Reference proteome</keyword>